<dbReference type="GO" id="GO:0006511">
    <property type="term" value="P:ubiquitin-dependent protein catabolic process"/>
    <property type="evidence" value="ECO:0007669"/>
    <property type="project" value="TreeGrafter"/>
</dbReference>
<dbReference type="Gene3D" id="2.60.200.20">
    <property type="match status" value="1"/>
</dbReference>
<evidence type="ECO:0000256" key="2">
    <source>
        <dbReference type="ARBA" id="ARBA00017908"/>
    </source>
</evidence>
<evidence type="ECO:0000256" key="5">
    <source>
        <dbReference type="ARBA" id="ARBA00022771"/>
    </source>
</evidence>
<protein>
    <recommendedName>
        <fullName evidence="2">E3 ubiquitin-protein ligase CHFR</fullName>
    </recommendedName>
</protein>
<organism evidence="13">
    <name type="scientific">Cuerna arida</name>
    <dbReference type="NCBI Taxonomy" id="1464854"/>
    <lineage>
        <taxon>Eukaryota</taxon>
        <taxon>Metazoa</taxon>
        <taxon>Ecdysozoa</taxon>
        <taxon>Arthropoda</taxon>
        <taxon>Hexapoda</taxon>
        <taxon>Insecta</taxon>
        <taxon>Pterygota</taxon>
        <taxon>Neoptera</taxon>
        <taxon>Paraneoptera</taxon>
        <taxon>Hemiptera</taxon>
        <taxon>Auchenorrhyncha</taxon>
        <taxon>Membracoidea</taxon>
        <taxon>Cicadellidae</taxon>
        <taxon>Cicadellinae</taxon>
        <taxon>Proconiini</taxon>
        <taxon>Cuerna</taxon>
    </lineage>
</organism>
<accession>A0A1B6EI08</accession>
<dbReference type="PROSITE" id="PS50006">
    <property type="entry name" value="FHA_DOMAIN"/>
    <property type="match status" value="1"/>
</dbReference>
<dbReference type="SUPFAM" id="SSF49879">
    <property type="entry name" value="SMAD/FHA domain"/>
    <property type="match status" value="1"/>
</dbReference>
<feature type="domain" description="FHA" evidence="11">
    <location>
        <begin position="28"/>
        <end position="77"/>
    </location>
</feature>
<dbReference type="AlphaFoldDB" id="A0A1B6EI08"/>
<dbReference type="PROSITE" id="PS00518">
    <property type="entry name" value="ZF_RING_1"/>
    <property type="match status" value="1"/>
</dbReference>
<keyword evidence="3" id="KW-0808">Transferase</keyword>
<proteinExistence type="inferred from homology"/>
<keyword evidence="5 8" id="KW-0863">Zinc-finger</keyword>
<dbReference type="Gene3D" id="3.30.40.10">
    <property type="entry name" value="Zinc/RING finger domain, C3HC4 (zinc finger)"/>
    <property type="match status" value="1"/>
</dbReference>
<dbReference type="GO" id="GO:0000151">
    <property type="term" value="C:ubiquitin ligase complex"/>
    <property type="evidence" value="ECO:0007669"/>
    <property type="project" value="TreeGrafter"/>
</dbReference>
<dbReference type="SMART" id="SM00184">
    <property type="entry name" value="RING"/>
    <property type="match status" value="1"/>
</dbReference>
<name>A0A1B6EI08_9HEMI</name>
<sequence length="587" mass="67902">MSDNSSVGSVLAALIQGNERHFMFQDVNVIGRSPDAFISIEDKLISRRHCVIEKSSGNSFTICDMSSKGTYLNGKKMLKNQVYELHHRDKISLANLEKYTYSFVLNRKFTATNESHAELTSRLKEKILIFDNTYTDNMKKLNSKLTQIETEKSDLKKEMNNKLEEQESTFKRERLSLSTILNSTNEQKEEAERKLIEMEVNCELEKKMLMAEVESKIADISKKEAELQQIKNEMELRYQRERVELEERCKAEVEELKEKLADFQVEQERLQSETREAEQKLKETKKILLECELEQFRLCEEKVEVELKLESKIIDLTKESTSKDEVVKDLERRIQEKDKAAEKLKKDIEVLEEELQCSICAELFIEPTVLNCGHMFCKTCIDEWKTKKKICPMCRAKIVTSVRIFTVDTIIEKNVALLSAEARSRRESLILQRQKGNQTSVRAKKRKQLSHRAETPPVHPRRSRTVVEPMHVPPLMVQLMPQGMERVENMDVYMMRNHDQDDPFLWAAAGRMQMRTRTATQLERRPEPWVEPAGPTVTVAAIDLTNIPPAPNLTTREPIDLTSLPQELNIPSTSTAHLNSTIDLTSP</sequence>
<evidence type="ECO:0000259" key="12">
    <source>
        <dbReference type="PROSITE" id="PS50089"/>
    </source>
</evidence>
<dbReference type="GO" id="GO:0005829">
    <property type="term" value="C:cytosol"/>
    <property type="evidence" value="ECO:0007669"/>
    <property type="project" value="TreeGrafter"/>
</dbReference>
<evidence type="ECO:0000256" key="8">
    <source>
        <dbReference type="PROSITE-ProRule" id="PRU00175"/>
    </source>
</evidence>
<evidence type="ECO:0000256" key="6">
    <source>
        <dbReference type="ARBA" id="ARBA00022786"/>
    </source>
</evidence>
<evidence type="ECO:0000256" key="7">
    <source>
        <dbReference type="ARBA" id="ARBA00022833"/>
    </source>
</evidence>
<dbReference type="EMBL" id="GECZ01032210">
    <property type="protein sequence ID" value="JAS37559.1"/>
    <property type="molecule type" value="Transcribed_RNA"/>
</dbReference>
<evidence type="ECO:0000256" key="9">
    <source>
        <dbReference type="SAM" id="Coils"/>
    </source>
</evidence>
<keyword evidence="7" id="KW-0862">Zinc</keyword>
<dbReference type="GO" id="GO:0070936">
    <property type="term" value="P:protein K48-linked ubiquitination"/>
    <property type="evidence" value="ECO:0007669"/>
    <property type="project" value="TreeGrafter"/>
</dbReference>
<dbReference type="SMART" id="SM00240">
    <property type="entry name" value="FHA"/>
    <property type="match status" value="1"/>
</dbReference>
<dbReference type="InterPro" id="IPR013083">
    <property type="entry name" value="Znf_RING/FYVE/PHD"/>
</dbReference>
<dbReference type="PANTHER" id="PTHR15067">
    <property type="entry name" value="E3 UBIQUITIN-PROTEIN LIGASE RNF8"/>
    <property type="match status" value="1"/>
</dbReference>
<dbReference type="InterPro" id="IPR017907">
    <property type="entry name" value="Znf_RING_CS"/>
</dbReference>
<dbReference type="GO" id="GO:0006302">
    <property type="term" value="P:double-strand break repair"/>
    <property type="evidence" value="ECO:0007669"/>
    <property type="project" value="TreeGrafter"/>
</dbReference>
<evidence type="ECO:0000256" key="1">
    <source>
        <dbReference type="ARBA" id="ARBA00005797"/>
    </source>
</evidence>
<dbReference type="InterPro" id="IPR008984">
    <property type="entry name" value="SMAD_FHA_dom_sf"/>
</dbReference>
<dbReference type="InterPro" id="IPR000253">
    <property type="entry name" value="FHA_dom"/>
</dbReference>
<dbReference type="GO" id="GO:0035861">
    <property type="term" value="C:site of double-strand break"/>
    <property type="evidence" value="ECO:0007669"/>
    <property type="project" value="TreeGrafter"/>
</dbReference>
<feature type="region of interest" description="Disordered" evidence="10">
    <location>
        <begin position="433"/>
        <end position="463"/>
    </location>
</feature>
<evidence type="ECO:0000313" key="13">
    <source>
        <dbReference type="EMBL" id="JAS37559.1"/>
    </source>
</evidence>
<evidence type="ECO:0000256" key="3">
    <source>
        <dbReference type="ARBA" id="ARBA00022679"/>
    </source>
</evidence>
<keyword evidence="9" id="KW-0175">Coiled coil</keyword>
<evidence type="ECO:0000256" key="4">
    <source>
        <dbReference type="ARBA" id="ARBA00022723"/>
    </source>
</evidence>
<dbReference type="PANTHER" id="PTHR15067:SF4">
    <property type="entry name" value="E3 UBIQUITIN-PROTEIN LIGASE RNF8"/>
    <property type="match status" value="1"/>
</dbReference>
<dbReference type="Pfam" id="PF13920">
    <property type="entry name" value="zf-C3HC4_3"/>
    <property type="match status" value="1"/>
</dbReference>
<evidence type="ECO:0000256" key="10">
    <source>
        <dbReference type="SAM" id="MobiDB-lite"/>
    </source>
</evidence>
<reference evidence="13" key="1">
    <citation type="submission" date="2015-11" db="EMBL/GenBank/DDBJ databases">
        <title>De novo transcriptome assembly of four potential Pierce s Disease insect vectors from Arizona vineyards.</title>
        <authorList>
            <person name="Tassone E.E."/>
        </authorList>
    </citation>
    <scope>NUCLEOTIDE SEQUENCE</scope>
</reference>
<dbReference type="GO" id="GO:0005634">
    <property type="term" value="C:nucleus"/>
    <property type="evidence" value="ECO:0007669"/>
    <property type="project" value="TreeGrafter"/>
</dbReference>
<dbReference type="GO" id="GO:0061630">
    <property type="term" value="F:ubiquitin protein ligase activity"/>
    <property type="evidence" value="ECO:0007669"/>
    <property type="project" value="TreeGrafter"/>
</dbReference>
<dbReference type="SUPFAM" id="SSF57850">
    <property type="entry name" value="RING/U-box"/>
    <property type="match status" value="1"/>
</dbReference>
<feature type="coiled-coil region" evidence="9">
    <location>
        <begin position="138"/>
        <end position="294"/>
    </location>
</feature>
<dbReference type="GO" id="GO:0042393">
    <property type="term" value="F:histone binding"/>
    <property type="evidence" value="ECO:0007669"/>
    <property type="project" value="TreeGrafter"/>
</dbReference>
<keyword evidence="6" id="KW-0833">Ubl conjugation pathway</keyword>
<comment type="similarity">
    <text evidence="1">Belongs to the CHFR family.</text>
</comment>
<dbReference type="GO" id="GO:0008270">
    <property type="term" value="F:zinc ion binding"/>
    <property type="evidence" value="ECO:0007669"/>
    <property type="project" value="UniProtKB-KW"/>
</dbReference>
<gene>
    <name evidence="13" type="ORF">g.26781</name>
</gene>
<keyword evidence="4" id="KW-0479">Metal-binding</keyword>
<dbReference type="Pfam" id="PF00498">
    <property type="entry name" value="FHA"/>
    <property type="match status" value="1"/>
</dbReference>
<evidence type="ECO:0000259" key="11">
    <source>
        <dbReference type="PROSITE" id="PS50006"/>
    </source>
</evidence>
<feature type="coiled-coil region" evidence="9">
    <location>
        <begin position="327"/>
        <end position="361"/>
    </location>
</feature>
<feature type="domain" description="RING-type" evidence="12">
    <location>
        <begin position="357"/>
        <end position="395"/>
    </location>
</feature>
<dbReference type="InterPro" id="IPR001841">
    <property type="entry name" value="Znf_RING"/>
</dbReference>
<dbReference type="PROSITE" id="PS50089">
    <property type="entry name" value="ZF_RING_2"/>
    <property type="match status" value="1"/>
</dbReference>